<dbReference type="Pfam" id="PF13560">
    <property type="entry name" value="HTH_31"/>
    <property type="match status" value="1"/>
</dbReference>
<name>A0A4P6JK87_KTERU</name>
<dbReference type="Gene3D" id="3.30.450.180">
    <property type="match status" value="1"/>
</dbReference>
<accession>A0A4P6JK87</accession>
<dbReference type="SUPFAM" id="SSF47413">
    <property type="entry name" value="lambda repressor-like DNA-binding domains"/>
    <property type="match status" value="1"/>
</dbReference>
<dbReference type="AlphaFoldDB" id="A0A4P6JK87"/>
<dbReference type="InterPro" id="IPR010982">
    <property type="entry name" value="Lambda_DNA-bd_dom_sf"/>
</dbReference>
<evidence type="ECO:0000313" key="2">
    <source>
        <dbReference type="EMBL" id="QBD75380.1"/>
    </source>
</evidence>
<proteinExistence type="predicted"/>
<evidence type="ECO:0000259" key="1">
    <source>
        <dbReference type="SMART" id="SM00530"/>
    </source>
</evidence>
<dbReference type="PANTHER" id="PTHR35010">
    <property type="entry name" value="BLL4672 PROTEIN-RELATED"/>
    <property type="match status" value="1"/>
</dbReference>
<dbReference type="InterPro" id="IPR001387">
    <property type="entry name" value="Cro/C1-type_HTH"/>
</dbReference>
<dbReference type="Pfam" id="PF17765">
    <property type="entry name" value="MLTR_LBD"/>
    <property type="match status" value="1"/>
</dbReference>
<reference evidence="2 3" key="1">
    <citation type="submission" date="2019-01" db="EMBL/GenBank/DDBJ databases">
        <title>Ktedonosporobacter rubrisoli SCAWS-G2.</title>
        <authorList>
            <person name="Huang Y."/>
            <person name="Yan B."/>
        </authorList>
    </citation>
    <scope>NUCLEOTIDE SEQUENCE [LARGE SCALE GENOMIC DNA]</scope>
    <source>
        <strain evidence="2 3">SCAWS-G2</strain>
    </source>
</reference>
<keyword evidence="3" id="KW-1185">Reference proteome</keyword>
<sequence>MKKGSQRHQELANFLRTKRCQLTPEAVGLPRGPRRRASGLRREEVAQLAGIGVAWYTSLEQGREIGVSPQTLESLARALHLNNQEREYLFVLALRQVPLEDATDHESVSPDLQHFLNRLGMTPGYVVGLRWNVIAWNEAANAIFGPLAGLRGRERNELWRVFTSSTYRNLFADWEEHARSHLARFRASCGRIPNDPWLARLIEDLLQISPQFREWWPQHDVFAHTRGPRLLIHPHVGKMYFEHLVFQVQDAPDLKIIVYTPLEQEQTPLKLRHLLNSSSIHI</sequence>
<gene>
    <name evidence="2" type="ORF">EPA93_04930</name>
</gene>
<dbReference type="GO" id="GO:0003677">
    <property type="term" value="F:DNA binding"/>
    <property type="evidence" value="ECO:0007669"/>
    <property type="project" value="InterPro"/>
</dbReference>
<dbReference type="RefSeq" id="WP_129885979.1">
    <property type="nucleotide sequence ID" value="NZ_CP035758.1"/>
</dbReference>
<dbReference type="CDD" id="cd00093">
    <property type="entry name" value="HTH_XRE"/>
    <property type="match status" value="1"/>
</dbReference>
<dbReference type="SMART" id="SM00530">
    <property type="entry name" value="HTH_XRE"/>
    <property type="match status" value="1"/>
</dbReference>
<feature type="domain" description="HTH cro/C1-type" evidence="1">
    <location>
        <begin position="14"/>
        <end position="86"/>
    </location>
</feature>
<protein>
    <submittedName>
        <fullName evidence="2">XRE family transcriptional regulator</fullName>
    </submittedName>
</protein>
<dbReference type="KEGG" id="kbs:EPA93_04930"/>
<dbReference type="Proteomes" id="UP000290365">
    <property type="component" value="Chromosome"/>
</dbReference>
<evidence type="ECO:0000313" key="3">
    <source>
        <dbReference type="Proteomes" id="UP000290365"/>
    </source>
</evidence>
<dbReference type="Gene3D" id="1.10.260.40">
    <property type="entry name" value="lambda repressor-like DNA-binding domains"/>
    <property type="match status" value="1"/>
</dbReference>
<dbReference type="OrthoDB" id="5346389at2"/>
<organism evidence="2 3">
    <name type="scientific">Ktedonosporobacter rubrisoli</name>
    <dbReference type="NCBI Taxonomy" id="2509675"/>
    <lineage>
        <taxon>Bacteria</taxon>
        <taxon>Bacillati</taxon>
        <taxon>Chloroflexota</taxon>
        <taxon>Ktedonobacteria</taxon>
        <taxon>Ktedonobacterales</taxon>
        <taxon>Ktedonosporobacteraceae</taxon>
        <taxon>Ktedonosporobacter</taxon>
    </lineage>
</organism>
<dbReference type="InterPro" id="IPR041413">
    <property type="entry name" value="MLTR_LBD"/>
</dbReference>
<dbReference type="EMBL" id="CP035758">
    <property type="protein sequence ID" value="QBD75380.1"/>
    <property type="molecule type" value="Genomic_DNA"/>
</dbReference>